<evidence type="ECO:0000259" key="8">
    <source>
        <dbReference type="Pfam" id="PF04234"/>
    </source>
</evidence>
<comment type="subcellular location">
    <subcellularLocation>
        <location evidence="1">Cell envelope</location>
    </subcellularLocation>
</comment>
<dbReference type="GO" id="GO:0042597">
    <property type="term" value="C:periplasmic space"/>
    <property type="evidence" value="ECO:0007669"/>
    <property type="project" value="InterPro"/>
</dbReference>
<dbReference type="InterPro" id="IPR014756">
    <property type="entry name" value="Ig_E-set"/>
</dbReference>
<evidence type="ECO:0000313" key="10">
    <source>
        <dbReference type="Proteomes" id="UP000037397"/>
    </source>
</evidence>
<dbReference type="GO" id="GO:0030313">
    <property type="term" value="C:cell envelope"/>
    <property type="evidence" value="ECO:0007669"/>
    <property type="project" value="UniProtKB-SubCell"/>
</dbReference>
<dbReference type="AlphaFoldDB" id="A0A0L6CMS7"/>
<feature type="domain" description="CopC" evidence="8">
    <location>
        <begin position="26"/>
        <end position="117"/>
    </location>
</feature>
<feature type="transmembrane region" description="Helical" evidence="6">
    <location>
        <begin position="172"/>
        <end position="193"/>
    </location>
</feature>
<dbReference type="Pfam" id="PF04234">
    <property type="entry name" value="CopC"/>
    <property type="match status" value="1"/>
</dbReference>
<dbReference type="GO" id="GO:0005507">
    <property type="term" value="F:copper ion binding"/>
    <property type="evidence" value="ECO:0007669"/>
    <property type="project" value="InterPro"/>
</dbReference>
<keyword evidence="6" id="KW-0812">Transmembrane</keyword>
<evidence type="ECO:0000313" key="9">
    <source>
        <dbReference type="EMBL" id="KNX39039.1"/>
    </source>
</evidence>
<feature type="region of interest" description="Disordered" evidence="5">
    <location>
        <begin position="125"/>
        <end position="167"/>
    </location>
</feature>
<dbReference type="Gene3D" id="2.60.40.1220">
    <property type="match status" value="1"/>
</dbReference>
<evidence type="ECO:0000256" key="3">
    <source>
        <dbReference type="ARBA" id="ARBA00022729"/>
    </source>
</evidence>
<protein>
    <recommendedName>
        <fullName evidence="8">CopC domain-containing protein</fullName>
    </recommendedName>
</protein>
<sequence length="213" mass="21294">MRARLLLLLAAVAAVLGLGAPAASAHDVLISTSPKDGSTVATAPSKVTLTFNNPAIATGSVIQVKGPDGPVDEGKPQFVDHVVTQPLKAGAPAGDYTVTWRVTSVDGHPISGTFRFTATAAAAGASSEPTATPGGATATTQAVTGTSSPTAVPSAAPSSDAASDEPEDGRNLLVTLVGLLVVGAIVGALVGLVRRRSRSDGTTRHTHDEDDED</sequence>
<dbReference type="SUPFAM" id="SSF81296">
    <property type="entry name" value="E set domains"/>
    <property type="match status" value="1"/>
</dbReference>
<accession>A0A0L6CMS7</accession>
<proteinExistence type="predicted"/>
<feature type="signal peptide" evidence="7">
    <location>
        <begin position="1"/>
        <end position="25"/>
    </location>
</feature>
<reference evidence="10" key="1">
    <citation type="submission" date="2015-03" db="EMBL/GenBank/DDBJ databases">
        <title>Luteipulveratus halotolerans sp. nov., a novel actinobacterium (Dermacoccaceae) from Sarawak, Malaysia.</title>
        <authorList>
            <person name="Juboi H."/>
            <person name="Basik A."/>
            <person name="Shamsul S.S."/>
            <person name="Arnold P."/>
            <person name="Schmitt E.K."/>
            <person name="Sanglier J.-J."/>
            <person name="Yeo T."/>
        </authorList>
    </citation>
    <scope>NUCLEOTIDE SEQUENCE [LARGE SCALE GENOMIC DNA]</scope>
    <source>
        <strain evidence="10">C296001</strain>
    </source>
</reference>
<keyword evidence="6" id="KW-0472">Membrane</keyword>
<dbReference type="GO" id="GO:0046688">
    <property type="term" value="P:response to copper ion"/>
    <property type="evidence" value="ECO:0007669"/>
    <property type="project" value="InterPro"/>
</dbReference>
<dbReference type="PANTHER" id="PTHR34820">
    <property type="entry name" value="INNER MEMBRANE PROTEIN YEBZ"/>
    <property type="match status" value="1"/>
</dbReference>
<dbReference type="InterPro" id="IPR014755">
    <property type="entry name" value="Cu-Rt/internalin_Ig-like"/>
</dbReference>
<feature type="compositionally biased region" description="Low complexity" evidence="5">
    <location>
        <begin position="125"/>
        <end position="161"/>
    </location>
</feature>
<keyword evidence="10" id="KW-1185">Reference proteome</keyword>
<dbReference type="Proteomes" id="UP000037397">
    <property type="component" value="Unassembled WGS sequence"/>
</dbReference>
<keyword evidence="2" id="KW-0479">Metal-binding</keyword>
<gene>
    <name evidence="9" type="ORF">VV01_20945</name>
</gene>
<keyword evidence="4" id="KW-0186">Copper</keyword>
<evidence type="ECO:0000256" key="6">
    <source>
        <dbReference type="SAM" id="Phobius"/>
    </source>
</evidence>
<dbReference type="STRING" id="1631356.VV01_20945"/>
<dbReference type="InterPro" id="IPR032694">
    <property type="entry name" value="CopC/D"/>
</dbReference>
<dbReference type="PANTHER" id="PTHR34820:SF4">
    <property type="entry name" value="INNER MEMBRANE PROTEIN YEBZ"/>
    <property type="match status" value="1"/>
</dbReference>
<evidence type="ECO:0000256" key="7">
    <source>
        <dbReference type="SAM" id="SignalP"/>
    </source>
</evidence>
<comment type="caution">
    <text evidence="9">The sequence shown here is derived from an EMBL/GenBank/DDBJ whole genome shotgun (WGS) entry which is preliminary data.</text>
</comment>
<dbReference type="OrthoDB" id="5242236at2"/>
<dbReference type="RefSeq" id="WP_050671586.1">
    <property type="nucleotide sequence ID" value="NZ_LAIR01000002.1"/>
</dbReference>
<dbReference type="GO" id="GO:0005886">
    <property type="term" value="C:plasma membrane"/>
    <property type="evidence" value="ECO:0007669"/>
    <property type="project" value="TreeGrafter"/>
</dbReference>
<dbReference type="EMBL" id="LAIR01000002">
    <property type="protein sequence ID" value="KNX39039.1"/>
    <property type="molecule type" value="Genomic_DNA"/>
</dbReference>
<evidence type="ECO:0000256" key="5">
    <source>
        <dbReference type="SAM" id="MobiDB-lite"/>
    </source>
</evidence>
<name>A0A0L6CMS7_9MICO</name>
<dbReference type="GO" id="GO:0006825">
    <property type="term" value="P:copper ion transport"/>
    <property type="evidence" value="ECO:0007669"/>
    <property type="project" value="InterPro"/>
</dbReference>
<keyword evidence="6" id="KW-1133">Transmembrane helix</keyword>
<evidence type="ECO:0000256" key="1">
    <source>
        <dbReference type="ARBA" id="ARBA00004196"/>
    </source>
</evidence>
<dbReference type="InterPro" id="IPR007348">
    <property type="entry name" value="CopC_dom"/>
</dbReference>
<evidence type="ECO:0000256" key="2">
    <source>
        <dbReference type="ARBA" id="ARBA00022723"/>
    </source>
</evidence>
<feature type="chain" id="PRO_5005562780" description="CopC domain-containing protein" evidence="7">
    <location>
        <begin position="26"/>
        <end position="213"/>
    </location>
</feature>
<keyword evidence="3 7" id="KW-0732">Signal</keyword>
<organism evidence="9 10">
    <name type="scientific">Luteipulveratus halotolerans</name>
    <dbReference type="NCBI Taxonomy" id="1631356"/>
    <lineage>
        <taxon>Bacteria</taxon>
        <taxon>Bacillati</taxon>
        <taxon>Actinomycetota</taxon>
        <taxon>Actinomycetes</taxon>
        <taxon>Micrococcales</taxon>
        <taxon>Dermacoccaceae</taxon>
        <taxon>Luteipulveratus</taxon>
    </lineage>
</organism>
<evidence type="ECO:0000256" key="4">
    <source>
        <dbReference type="ARBA" id="ARBA00023008"/>
    </source>
</evidence>